<dbReference type="PANTHER" id="PTHR30087:SF1">
    <property type="entry name" value="HYPOTHETICAL CYTOSOLIC PROTEIN"/>
    <property type="match status" value="1"/>
</dbReference>
<dbReference type="AlphaFoldDB" id="A0A0B2JXV1"/>
<organism evidence="1 2">
    <name type="scientific">Anaerovibrio lipolyticus</name>
    <dbReference type="NCBI Taxonomy" id="82374"/>
    <lineage>
        <taxon>Bacteria</taxon>
        <taxon>Bacillati</taxon>
        <taxon>Bacillota</taxon>
        <taxon>Negativicutes</taxon>
        <taxon>Selenomonadales</taxon>
        <taxon>Selenomonadaceae</taxon>
        <taxon>Anaerovibrio</taxon>
    </lineage>
</organism>
<proteinExistence type="predicted"/>
<reference evidence="1 2" key="1">
    <citation type="journal article" date="2013" name="PLoS ONE">
        <title>Identification and characterization of three novel lipases belonging to families II and V from Anaerovibrio lipolyticus 5ST.</title>
        <authorList>
            <person name="Prive F."/>
            <person name="Kaderbhai N.N."/>
            <person name="Girdwood S."/>
            <person name="Worgan H.J."/>
            <person name="Pinloche E."/>
            <person name="Scollan N.D."/>
            <person name="Huws S.A."/>
            <person name="Newbold C.J."/>
        </authorList>
    </citation>
    <scope>NUCLEOTIDE SEQUENCE [LARGE SCALE GENOMIC DNA]</scope>
    <source>
        <strain evidence="1 2">5S</strain>
    </source>
</reference>
<dbReference type="RefSeq" id="WP_039210214.1">
    <property type="nucleotide sequence ID" value="NZ_JSCE01000193.1"/>
</dbReference>
<dbReference type="STRING" id="82374.NZ47_10260"/>
<accession>A0A0B2JXV1</accession>
<dbReference type="Pfam" id="PF04463">
    <property type="entry name" value="2-thiour_desulf"/>
    <property type="match status" value="1"/>
</dbReference>
<keyword evidence="2" id="KW-1185">Reference proteome</keyword>
<dbReference type="InterPro" id="IPR007553">
    <property type="entry name" value="2-thiour_desulf"/>
</dbReference>
<gene>
    <name evidence="1" type="ORF">NZ47_10260</name>
</gene>
<sequence length="160" mass="17356">MILVSSCLLGNKVKYSGGSNDNELLMRYSHYLTAICPESAGNLPIPRPPAELQNGDGRDVLKGTAKVVNKDGKDVTAHFIQGAKNILDIVKKHRVHVAILKANSPSCGKDVIYDGSFSGNKIDGEGVTAALLKQNGVKVYSEKDLDENTLQRIIAMYWEA</sequence>
<dbReference type="Proteomes" id="UP000030993">
    <property type="component" value="Unassembled WGS sequence"/>
</dbReference>
<evidence type="ECO:0000313" key="2">
    <source>
        <dbReference type="Proteomes" id="UP000030993"/>
    </source>
</evidence>
<name>A0A0B2JXV1_9FIRM</name>
<comment type="caution">
    <text evidence="1">The sequence shown here is derived from an EMBL/GenBank/DDBJ whole genome shotgun (WGS) entry which is preliminary data.</text>
</comment>
<protein>
    <submittedName>
        <fullName evidence="1">Uncharacterized protein</fullName>
    </submittedName>
</protein>
<dbReference type="eggNOG" id="COG1683">
    <property type="taxonomic scope" value="Bacteria"/>
</dbReference>
<dbReference type="PANTHER" id="PTHR30087">
    <property type="entry name" value="INNER MEMBRANE PROTEIN"/>
    <property type="match status" value="1"/>
</dbReference>
<dbReference type="EMBL" id="JSCE01000193">
    <property type="protein sequence ID" value="KHM51481.1"/>
    <property type="molecule type" value="Genomic_DNA"/>
</dbReference>
<evidence type="ECO:0000313" key="1">
    <source>
        <dbReference type="EMBL" id="KHM51481.1"/>
    </source>
</evidence>